<dbReference type="EMBL" id="JAENIG010000005">
    <property type="protein sequence ID" value="MBK1855232.1"/>
    <property type="molecule type" value="Genomic_DNA"/>
</dbReference>
<dbReference type="Pfam" id="PF13202">
    <property type="entry name" value="EF-hand_5"/>
    <property type="match status" value="2"/>
</dbReference>
<feature type="compositionally biased region" description="Basic and acidic residues" evidence="1">
    <location>
        <begin position="457"/>
        <end position="467"/>
    </location>
</feature>
<dbReference type="InterPro" id="IPR011460">
    <property type="entry name" value="Lcl_C"/>
</dbReference>
<dbReference type="PANTHER" id="PTHR35812">
    <property type="entry name" value="LIPOPROTEIN"/>
    <property type="match status" value="1"/>
</dbReference>
<feature type="chain" id="PRO_5042216062" evidence="2">
    <location>
        <begin position="22"/>
        <end position="483"/>
    </location>
</feature>
<keyword evidence="5" id="KW-1185">Reference proteome</keyword>
<dbReference type="InterPro" id="IPR002048">
    <property type="entry name" value="EF_hand_dom"/>
</dbReference>
<evidence type="ECO:0000313" key="5">
    <source>
        <dbReference type="Proteomes" id="UP000634206"/>
    </source>
</evidence>
<name>A0AAE2SD65_9BACT</name>
<accession>A0AAE2SD65</accession>
<dbReference type="RefSeq" id="WP_309489845.1">
    <property type="nucleotide sequence ID" value="NZ_JAENIG010000005.1"/>
</dbReference>
<dbReference type="AlphaFoldDB" id="A0AAE2SD65"/>
<dbReference type="GO" id="GO:0005509">
    <property type="term" value="F:calcium ion binding"/>
    <property type="evidence" value="ECO:0007669"/>
    <property type="project" value="InterPro"/>
</dbReference>
<feature type="region of interest" description="Disordered" evidence="1">
    <location>
        <begin position="384"/>
        <end position="483"/>
    </location>
</feature>
<dbReference type="InterPro" id="IPR011992">
    <property type="entry name" value="EF-hand-dom_pair"/>
</dbReference>
<feature type="compositionally biased region" description="Basic and acidic residues" evidence="1">
    <location>
        <begin position="429"/>
        <end position="447"/>
    </location>
</feature>
<feature type="domain" description="EF-hand" evidence="3">
    <location>
        <begin position="418"/>
        <end position="453"/>
    </location>
</feature>
<protein>
    <submittedName>
        <fullName evidence="4">DUF1566 domain-containing protein</fullName>
    </submittedName>
</protein>
<feature type="signal peptide" evidence="2">
    <location>
        <begin position="1"/>
        <end position="21"/>
    </location>
</feature>
<dbReference type="PANTHER" id="PTHR35812:SF1">
    <property type="entry name" value="LIPOPROTEIN"/>
    <property type="match status" value="1"/>
</dbReference>
<dbReference type="Gene3D" id="1.10.238.10">
    <property type="entry name" value="EF-hand"/>
    <property type="match status" value="1"/>
</dbReference>
<sequence>MKGQSHFIILASTLLAVTAMAEEQKRTYPLVDTGQIRTYAGNNEIPYPKAGEAYFGQDAQFSAAPFSFTDNHDGTVTDANTGLMWQQVPSAKGFGWKEAIEYCNELKLGGYDDWRIPTLKELFSISDFSSGWPYLDTHYFTLATGNVSKDEQYWTSNDYKVGTTHNGAHSAFGVNHVTGHIKAYPSGAGGPRGGKCVRAVRGKVYGENAFKENKDGTITDEATGLMWMTADAGKGMEWKEALAYAESSTHAGYDDWRLPNVKELQSIVDYSGVFPAIEPLFECSPITNEAGEKDYPYYWTSTSAQFSKRNPGYHYAWYVAFGRAVNGEGIDTHGAGAVRFDTKSASGPDGEGGERYTNYVRLVRGGVAKPRASGPEIEKVQAVAAQEEGGQRPSGPPRGERPNGNRPGGELQGGPPQAGRPDGKAFIARLDKDGDGKVSKAEFDGPAEHFTQIDQNGDGKIDAREAKNVPPKGGPPQEGAPSR</sequence>
<gene>
    <name evidence="4" type="ORF">JIN83_09705</name>
</gene>
<evidence type="ECO:0000259" key="3">
    <source>
        <dbReference type="PROSITE" id="PS50222"/>
    </source>
</evidence>
<dbReference type="Proteomes" id="UP000634206">
    <property type="component" value="Unassembled WGS sequence"/>
</dbReference>
<dbReference type="PROSITE" id="PS00018">
    <property type="entry name" value="EF_HAND_1"/>
    <property type="match status" value="1"/>
</dbReference>
<dbReference type="PROSITE" id="PS50222">
    <property type="entry name" value="EF_HAND_2"/>
    <property type="match status" value="1"/>
</dbReference>
<evidence type="ECO:0000256" key="2">
    <source>
        <dbReference type="SAM" id="SignalP"/>
    </source>
</evidence>
<dbReference type="SUPFAM" id="SSF47473">
    <property type="entry name" value="EF-hand"/>
    <property type="match status" value="1"/>
</dbReference>
<evidence type="ECO:0000256" key="1">
    <source>
        <dbReference type="SAM" id="MobiDB-lite"/>
    </source>
</evidence>
<organism evidence="4 5">
    <name type="scientific">Oceaniferula flava</name>
    <dbReference type="NCBI Taxonomy" id="2800421"/>
    <lineage>
        <taxon>Bacteria</taxon>
        <taxon>Pseudomonadati</taxon>
        <taxon>Verrucomicrobiota</taxon>
        <taxon>Verrucomicrobiia</taxon>
        <taxon>Verrucomicrobiales</taxon>
        <taxon>Verrucomicrobiaceae</taxon>
        <taxon>Oceaniferula</taxon>
    </lineage>
</organism>
<dbReference type="InterPro" id="IPR018247">
    <property type="entry name" value="EF_Hand_1_Ca_BS"/>
</dbReference>
<evidence type="ECO:0000313" key="4">
    <source>
        <dbReference type="EMBL" id="MBK1855232.1"/>
    </source>
</evidence>
<dbReference type="Pfam" id="PF07603">
    <property type="entry name" value="Lcl_C"/>
    <property type="match status" value="2"/>
</dbReference>
<reference evidence="4" key="1">
    <citation type="submission" date="2021-01" db="EMBL/GenBank/DDBJ databases">
        <title>Modified the classification status of verrucomicrobia.</title>
        <authorList>
            <person name="Feng X."/>
        </authorList>
    </citation>
    <scope>NUCLEOTIDE SEQUENCE</scope>
    <source>
        <strain evidence="4">5K15</strain>
    </source>
</reference>
<comment type="caution">
    <text evidence="4">The sequence shown here is derived from an EMBL/GenBank/DDBJ whole genome shotgun (WGS) entry which is preliminary data.</text>
</comment>
<keyword evidence="2" id="KW-0732">Signal</keyword>
<proteinExistence type="predicted"/>